<dbReference type="HAMAP" id="MF_00037">
    <property type="entry name" value="MurB"/>
    <property type="match status" value="1"/>
</dbReference>
<dbReference type="Proteomes" id="UP000176288">
    <property type="component" value="Chromosome"/>
</dbReference>
<name>A0A1D9MMA3_9ACTO</name>
<evidence type="ECO:0000313" key="20">
    <source>
        <dbReference type="Proteomes" id="UP000176288"/>
    </source>
</evidence>
<keyword evidence="14 17" id="KW-0131">Cell cycle</keyword>
<dbReference type="InterPro" id="IPR036318">
    <property type="entry name" value="FAD-bd_PCMH-like_sf"/>
</dbReference>
<feature type="active site" description="Proton donor" evidence="17">
    <location>
        <position position="278"/>
    </location>
</feature>
<evidence type="ECO:0000256" key="3">
    <source>
        <dbReference type="ARBA" id="ARBA00004496"/>
    </source>
</evidence>
<proteinExistence type="inferred from homology"/>
<evidence type="ECO:0000256" key="7">
    <source>
        <dbReference type="ARBA" id="ARBA00022618"/>
    </source>
</evidence>
<keyword evidence="12 17" id="KW-0573">Peptidoglycan synthesis</keyword>
<evidence type="ECO:0000256" key="8">
    <source>
        <dbReference type="ARBA" id="ARBA00022630"/>
    </source>
</evidence>
<comment type="pathway">
    <text evidence="4 17">Cell wall biogenesis; peptidoglycan biosynthesis.</text>
</comment>
<dbReference type="Gene3D" id="3.30.43.10">
    <property type="entry name" value="Uridine Diphospho-n-acetylenolpyruvylglucosamine Reductase, domain 2"/>
    <property type="match status" value="1"/>
</dbReference>
<keyword evidence="15 17" id="KW-0961">Cell wall biogenesis/degradation</keyword>
<feature type="active site" evidence="17">
    <location>
        <position position="186"/>
    </location>
</feature>
<dbReference type="STRING" id="1912795.BK816_01915"/>
<dbReference type="UniPathway" id="UPA00219"/>
<dbReference type="EMBL" id="CP017812">
    <property type="protein sequence ID" value="AOZ73422.1"/>
    <property type="molecule type" value="Genomic_DNA"/>
</dbReference>
<keyword evidence="10 17" id="KW-0521">NADP</keyword>
<dbReference type="AlphaFoldDB" id="A0A1D9MMA3"/>
<dbReference type="PANTHER" id="PTHR21071:SF4">
    <property type="entry name" value="UDP-N-ACETYLENOLPYRUVOYLGLUCOSAMINE REDUCTASE"/>
    <property type="match status" value="1"/>
</dbReference>
<evidence type="ECO:0000256" key="6">
    <source>
        <dbReference type="ARBA" id="ARBA00022490"/>
    </source>
</evidence>
<dbReference type="KEGG" id="avu:BK816_01915"/>
<evidence type="ECO:0000256" key="17">
    <source>
        <dbReference type="HAMAP-Rule" id="MF_00037"/>
    </source>
</evidence>
<reference evidence="19 20" key="1">
    <citation type="submission" date="2016-10" db="EMBL/GenBank/DDBJ databases">
        <title>Actinomyces aegypiusis sp. nov., isolated from the Aegypius monachus in Qinghai Tibet Plateau China.</title>
        <authorList>
            <person name="Wang Y."/>
        </authorList>
    </citation>
    <scope>NUCLEOTIDE SEQUENCE [LARGE SCALE GENOMIC DNA]</scope>
    <source>
        <strain evidence="19 20">VUL4_3</strain>
    </source>
</reference>
<organism evidence="19 20">
    <name type="scientific">Boudabousia tangfeifanii</name>
    <dbReference type="NCBI Taxonomy" id="1912795"/>
    <lineage>
        <taxon>Bacteria</taxon>
        <taxon>Bacillati</taxon>
        <taxon>Actinomycetota</taxon>
        <taxon>Actinomycetes</taxon>
        <taxon>Actinomycetales</taxon>
        <taxon>Actinomycetaceae</taxon>
        <taxon>Boudabousia</taxon>
    </lineage>
</organism>
<dbReference type="PANTHER" id="PTHR21071">
    <property type="entry name" value="UDP-N-ACETYLENOLPYRUVOYLGLUCOSAMINE REDUCTASE"/>
    <property type="match status" value="1"/>
</dbReference>
<evidence type="ECO:0000256" key="1">
    <source>
        <dbReference type="ARBA" id="ARBA00001974"/>
    </source>
</evidence>
<evidence type="ECO:0000256" key="15">
    <source>
        <dbReference type="ARBA" id="ARBA00023316"/>
    </source>
</evidence>
<dbReference type="Pfam" id="PF02873">
    <property type="entry name" value="MurB_C"/>
    <property type="match status" value="1"/>
</dbReference>
<dbReference type="NCBIfam" id="NF010478">
    <property type="entry name" value="PRK13903.1"/>
    <property type="match status" value="1"/>
</dbReference>
<dbReference type="Gene3D" id="3.30.465.10">
    <property type="match status" value="1"/>
</dbReference>
<comment type="subcellular location">
    <subcellularLocation>
        <location evidence="3 17">Cytoplasm</location>
    </subcellularLocation>
</comment>
<evidence type="ECO:0000259" key="18">
    <source>
        <dbReference type="PROSITE" id="PS51387"/>
    </source>
</evidence>
<evidence type="ECO:0000256" key="12">
    <source>
        <dbReference type="ARBA" id="ARBA00022984"/>
    </source>
</evidence>
<dbReference type="SUPFAM" id="SSF56194">
    <property type="entry name" value="Uridine diphospho-N-Acetylenolpyruvylglucosamine reductase, MurB, C-terminal domain"/>
    <property type="match status" value="1"/>
</dbReference>
<dbReference type="Pfam" id="PF01565">
    <property type="entry name" value="FAD_binding_4"/>
    <property type="match status" value="1"/>
</dbReference>
<evidence type="ECO:0000256" key="10">
    <source>
        <dbReference type="ARBA" id="ARBA00022857"/>
    </source>
</evidence>
<keyword evidence="7 17" id="KW-0132">Cell division</keyword>
<protein>
    <recommendedName>
        <fullName evidence="17">UDP-N-acetylenolpyruvoylglucosamine reductase</fullName>
        <ecNumber evidence="17">1.3.1.98</ecNumber>
    </recommendedName>
    <alternativeName>
        <fullName evidence="17">UDP-N-acetylmuramate dehydrogenase</fullName>
    </alternativeName>
</protein>
<evidence type="ECO:0000256" key="16">
    <source>
        <dbReference type="ARBA" id="ARBA00048914"/>
    </source>
</evidence>
<accession>A0A1D9MMA3</accession>
<dbReference type="GO" id="GO:0005829">
    <property type="term" value="C:cytosol"/>
    <property type="evidence" value="ECO:0007669"/>
    <property type="project" value="TreeGrafter"/>
</dbReference>
<evidence type="ECO:0000313" key="19">
    <source>
        <dbReference type="EMBL" id="AOZ73422.1"/>
    </source>
</evidence>
<dbReference type="InterPro" id="IPR016167">
    <property type="entry name" value="FAD-bd_PCMH_sub1"/>
</dbReference>
<gene>
    <name evidence="17" type="primary">murB</name>
    <name evidence="19" type="ORF">BK816_01915</name>
</gene>
<dbReference type="PROSITE" id="PS51387">
    <property type="entry name" value="FAD_PCMH"/>
    <property type="match status" value="1"/>
</dbReference>
<dbReference type="GO" id="GO:0051301">
    <property type="term" value="P:cell division"/>
    <property type="evidence" value="ECO:0007669"/>
    <property type="project" value="UniProtKB-KW"/>
</dbReference>
<keyword evidence="13 17" id="KW-0560">Oxidoreductase</keyword>
<evidence type="ECO:0000256" key="9">
    <source>
        <dbReference type="ARBA" id="ARBA00022827"/>
    </source>
</evidence>
<dbReference type="InterPro" id="IPR003170">
    <property type="entry name" value="MurB"/>
</dbReference>
<dbReference type="InterPro" id="IPR036635">
    <property type="entry name" value="MurB_C_sf"/>
</dbReference>
<dbReference type="GO" id="GO:0071949">
    <property type="term" value="F:FAD binding"/>
    <property type="evidence" value="ECO:0007669"/>
    <property type="project" value="InterPro"/>
</dbReference>
<dbReference type="SUPFAM" id="SSF56176">
    <property type="entry name" value="FAD-binding/transporter-associated domain-like"/>
    <property type="match status" value="1"/>
</dbReference>
<dbReference type="InterPro" id="IPR016166">
    <property type="entry name" value="FAD-bd_PCMH"/>
</dbReference>
<evidence type="ECO:0000256" key="13">
    <source>
        <dbReference type="ARBA" id="ARBA00023002"/>
    </source>
</evidence>
<dbReference type="InterPro" id="IPR016169">
    <property type="entry name" value="FAD-bd_PCMH_sub2"/>
</dbReference>
<dbReference type="GO" id="GO:0008360">
    <property type="term" value="P:regulation of cell shape"/>
    <property type="evidence" value="ECO:0007669"/>
    <property type="project" value="UniProtKB-KW"/>
</dbReference>
<evidence type="ECO:0000256" key="14">
    <source>
        <dbReference type="ARBA" id="ARBA00023306"/>
    </source>
</evidence>
<sequence length="394" mass="41988">MPGKDWGPLEVATPTVPSDRRVLGKQPTFADLTTMGVGGTMETLVQAHTEAEIIEAVAAADEAGKPLLMLGGGSNLVASDEHFDGTVVMDMRQRYQVTDDSSCGGATVVATAGVPWDEFVALSIDSEWMGLESLSGIPGTVGAAPVQNIGAYGHEVAQTLSSVRVYDRLTKRARTLALADLKLEYRNSLLKRSITDEEIGGGRTWGPTGRWVVLEVEFLFRHASLSAPIEYDQLAKHLGVETGRRVDAKRVREAVLDIRGSKGMVLNDQDRDTWSSGSFFTNPIIPLEVAQQLPEGAPTFEVRDQSNTTGIRSKSPVIPGIAKTSAAWLISRAGFEPGFALSGDAKAALSTKHVLAITNRGGATAGEIKALADRVVAGVQDQFGITLVPEPVQI</sequence>
<dbReference type="EC" id="1.3.1.98" evidence="17"/>
<comment type="similarity">
    <text evidence="5 17">Belongs to the MurB family.</text>
</comment>
<keyword evidence="6 17" id="KW-0963">Cytoplasm</keyword>
<evidence type="ECO:0000256" key="4">
    <source>
        <dbReference type="ARBA" id="ARBA00004752"/>
    </source>
</evidence>
<evidence type="ECO:0000256" key="5">
    <source>
        <dbReference type="ARBA" id="ARBA00010485"/>
    </source>
</evidence>
<comment type="catalytic activity">
    <reaction evidence="16 17">
        <text>UDP-N-acetyl-alpha-D-muramate + NADP(+) = UDP-N-acetyl-3-O-(1-carboxyvinyl)-alpha-D-glucosamine + NADPH + H(+)</text>
        <dbReference type="Rhea" id="RHEA:12248"/>
        <dbReference type="ChEBI" id="CHEBI:15378"/>
        <dbReference type="ChEBI" id="CHEBI:57783"/>
        <dbReference type="ChEBI" id="CHEBI:58349"/>
        <dbReference type="ChEBI" id="CHEBI:68483"/>
        <dbReference type="ChEBI" id="CHEBI:70757"/>
        <dbReference type="EC" id="1.3.1.98"/>
    </reaction>
</comment>
<keyword evidence="20" id="KW-1185">Reference proteome</keyword>
<comment type="function">
    <text evidence="2 17">Cell wall formation.</text>
</comment>
<feature type="active site" evidence="17">
    <location>
        <position position="390"/>
    </location>
</feature>
<feature type="domain" description="FAD-binding PCMH-type" evidence="18">
    <location>
        <begin position="37"/>
        <end position="223"/>
    </location>
</feature>
<dbReference type="GO" id="GO:0008762">
    <property type="term" value="F:UDP-N-acetylmuramate dehydrogenase activity"/>
    <property type="evidence" value="ECO:0007669"/>
    <property type="project" value="UniProtKB-UniRule"/>
</dbReference>
<evidence type="ECO:0000256" key="2">
    <source>
        <dbReference type="ARBA" id="ARBA00003921"/>
    </source>
</evidence>
<dbReference type="GO" id="GO:0071555">
    <property type="term" value="P:cell wall organization"/>
    <property type="evidence" value="ECO:0007669"/>
    <property type="project" value="UniProtKB-KW"/>
</dbReference>
<dbReference type="Gene3D" id="3.90.78.10">
    <property type="entry name" value="UDP-N-acetylenolpyruvoylglucosamine reductase, C-terminal domain"/>
    <property type="match status" value="1"/>
</dbReference>
<evidence type="ECO:0000256" key="11">
    <source>
        <dbReference type="ARBA" id="ARBA00022960"/>
    </source>
</evidence>
<keyword evidence="9 17" id="KW-0274">FAD</keyword>
<dbReference type="GO" id="GO:0009252">
    <property type="term" value="P:peptidoglycan biosynthetic process"/>
    <property type="evidence" value="ECO:0007669"/>
    <property type="project" value="UniProtKB-UniRule"/>
</dbReference>
<keyword evidence="11 17" id="KW-0133">Cell shape</keyword>
<comment type="cofactor">
    <cofactor evidence="1 17">
        <name>FAD</name>
        <dbReference type="ChEBI" id="CHEBI:57692"/>
    </cofactor>
</comment>
<dbReference type="InterPro" id="IPR006094">
    <property type="entry name" value="Oxid_FAD_bind_N"/>
</dbReference>
<dbReference type="InterPro" id="IPR011601">
    <property type="entry name" value="MurB_C"/>
</dbReference>
<keyword evidence="8 17" id="KW-0285">Flavoprotein</keyword>
<dbReference type="NCBIfam" id="TIGR00179">
    <property type="entry name" value="murB"/>
    <property type="match status" value="1"/>
</dbReference>